<dbReference type="RefSeq" id="XP_045258257.1">
    <property type="nucleotide sequence ID" value="XM_045401324.1"/>
</dbReference>
<gene>
    <name evidence="1" type="ORF">GCG54_00001205</name>
</gene>
<evidence type="ECO:0000313" key="1">
    <source>
        <dbReference type="EMBL" id="KAF3799097.1"/>
    </source>
</evidence>
<dbReference type="EMBL" id="WVTB01000088">
    <property type="protein sequence ID" value="KAF3799097.1"/>
    <property type="molecule type" value="Genomic_DNA"/>
</dbReference>
<dbReference type="Proteomes" id="UP000613401">
    <property type="component" value="Unassembled WGS sequence"/>
</dbReference>
<proteinExistence type="predicted"/>
<evidence type="ECO:0000313" key="2">
    <source>
        <dbReference type="Proteomes" id="UP000613401"/>
    </source>
</evidence>
<dbReference type="AlphaFoldDB" id="A0A8H4FE75"/>
<sequence length="110" mass="11605">MWNMPSVFDCIKRTLPLFSAGSVMALAKHVNPRTNSTVIYADLARTIDGGDGASEEQCKASLLRSCGSNSGQPAVIVGPEDPAYKTPECIAANMKPANIIVKLVRDPSAG</sequence>
<protein>
    <submittedName>
        <fullName evidence="1">Uncharacterized protein</fullName>
    </submittedName>
</protein>
<organism evidence="1 2">
    <name type="scientific">Colletotrichum gloeosporioides</name>
    <name type="common">Anthracnose fungus</name>
    <name type="synonym">Glomerella cingulata</name>
    <dbReference type="NCBI Taxonomy" id="474922"/>
    <lineage>
        <taxon>Eukaryota</taxon>
        <taxon>Fungi</taxon>
        <taxon>Dikarya</taxon>
        <taxon>Ascomycota</taxon>
        <taxon>Pezizomycotina</taxon>
        <taxon>Sordariomycetes</taxon>
        <taxon>Hypocreomycetidae</taxon>
        <taxon>Glomerellales</taxon>
        <taxon>Glomerellaceae</taxon>
        <taxon>Colletotrichum</taxon>
        <taxon>Colletotrichum gloeosporioides species complex</taxon>
    </lineage>
</organism>
<name>A0A8H4FE75_COLGL</name>
<comment type="caution">
    <text evidence="1">The sequence shown here is derived from an EMBL/GenBank/DDBJ whole genome shotgun (WGS) entry which is preliminary data.</text>
</comment>
<reference evidence="1" key="1">
    <citation type="journal article" date="2020" name="Phytopathology">
        <title>Genome sequence and comparative analysis of Colletotrichum gloeosporioides isolated from Liriodendron leaves.</title>
        <authorList>
            <person name="Fu F.F."/>
            <person name="Hao Z."/>
            <person name="Wang P."/>
            <person name="Lu Y."/>
            <person name="Xue L.J."/>
            <person name="Wei G."/>
            <person name="Tian Y."/>
            <person name="Baishi H."/>
            <person name="Xu H."/>
            <person name="Shi J."/>
            <person name="Cheng T."/>
            <person name="Wang G."/>
            <person name="Yi Y."/>
            <person name="Chen J."/>
        </authorList>
    </citation>
    <scope>NUCLEOTIDE SEQUENCE</scope>
    <source>
        <strain evidence="1">Lc1</strain>
    </source>
</reference>
<accession>A0A8H4FE75</accession>
<reference evidence="1" key="2">
    <citation type="submission" date="2020-03" db="EMBL/GenBank/DDBJ databases">
        <authorList>
            <person name="Fu F.-F."/>
            <person name="Chen J."/>
        </authorList>
    </citation>
    <scope>NUCLEOTIDE SEQUENCE</scope>
    <source>
        <strain evidence="1">Lc1</strain>
    </source>
</reference>
<dbReference type="GeneID" id="69008375"/>
<keyword evidence="2" id="KW-1185">Reference proteome</keyword>